<protein>
    <recommendedName>
        <fullName evidence="2">Carboxypeptidase regulatory-like domain-containing protein</fullName>
    </recommendedName>
</protein>
<accession>A0A381R1X9</accession>
<proteinExistence type="predicted"/>
<organism evidence="1">
    <name type="scientific">marine metagenome</name>
    <dbReference type="NCBI Taxonomy" id="408172"/>
    <lineage>
        <taxon>unclassified sequences</taxon>
        <taxon>metagenomes</taxon>
        <taxon>ecological metagenomes</taxon>
    </lineage>
</organism>
<dbReference type="AlphaFoldDB" id="A0A381R1X9"/>
<gene>
    <name evidence="1" type="ORF">METZ01_LOCUS38088</name>
</gene>
<dbReference type="EMBL" id="UINC01001627">
    <property type="protein sequence ID" value="SUZ85234.1"/>
    <property type="molecule type" value="Genomic_DNA"/>
</dbReference>
<reference evidence="1" key="1">
    <citation type="submission" date="2018-05" db="EMBL/GenBank/DDBJ databases">
        <authorList>
            <person name="Lanie J.A."/>
            <person name="Ng W.-L."/>
            <person name="Kazmierczak K.M."/>
            <person name="Andrzejewski T.M."/>
            <person name="Davidsen T.M."/>
            <person name="Wayne K.J."/>
            <person name="Tettelin H."/>
            <person name="Glass J.I."/>
            <person name="Rusch D."/>
            <person name="Podicherti R."/>
            <person name="Tsui H.-C.T."/>
            <person name="Winkler M.E."/>
        </authorList>
    </citation>
    <scope>NUCLEOTIDE SEQUENCE</scope>
</reference>
<name>A0A381R1X9_9ZZZZ</name>
<sequence length="100" mass="10304">MPLPAVVNDNPPHVFVGTVTIGGQPAPEGTEVTAWVLEYSDPVGSSTIPAVTGQPGSYTLLVPQRGDDFAGTVLIIKVNGTFATNVVWKSGGGDELNLAQ</sequence>
<evidence type="ECO:0000313" key="1">
    <source>
        <dbReference type="EMBL" id="SUZ85234.1"/>
    </source>
</evidence>
<evidence type="ECO:0008006" key="2">
    <source>
        <dbReference type="Google" id="ProtNLM"/>
    </source>
</evidence>